<dbReference type="Proteomes" id="UP000464657">
    <property type="component" value="Chromosome"/>
</dbReference>
<dbReference type="OrthoDB" id="9897440at2"/>
<dbReference type="EMBL" id="CP019288">
    <property type="protein sequence ID" value="QHI38369.1"/>
    <property type="molecule type" value="Genomic_DNA"/>
</dbReference>
<dbReference type="AlphaFoldDB" id="A0A7L4ZPH7"/>
<dbReference type="KEGG" id="kan:IMCC3317_37610"/>
<proteinExistence type="predicted"/>
<gene>
    <name evidence="1" type="ORF">IMCC3317_37610</name>
</gene>
<protein>
    <submittedName>
        <fullName evidence="1">Uncharacterized protein</fullName>
    </submittedName>
</protein>
<name>A0A7L4ZPH7_9FLAO</name>
<organism evidence="1 2">
    <name type="scientific">Kordia antarctica</name>
    <dbReference type="NCBI Taxonomy" id="1218801"/>
    <lineage>
        <taxon>Bacteria</taxon>
        <taxon>Pseudomonadati</taxon>
        <taxon>Bacteroidota</taxon>
        <taxon>Flavobacteriia</taxon>
        <taxon>Flavobacteriales</taxon>
        <taxon>Flavobacteriaceae</taxon>
        <taxon>Kordia</taxon>
    </lineage>
</organism>
<keyword evidence="2" id="KW-1185">Reference proteome</keyword>
<evidence type="ECO:0000313" key="2">
    <source>
        <dbReference type="Proteomes" id="UP000464657"/>
    </source>
</evidence>
<dbReference type="RefSeq" id="WP_160130920.1">
    <property type="nucleotide sequence ID" value="NZ_CP019288.1"/>
</dbReference>
<accession>A0A7L4ZPH7</accession>
<reference evidence="1 2" key="1">
    <citation type="journal article" date="2013" name="Int. J. Syst. Evol. Microbiol.">
        <title>Kordia antarctica sp. nov., isolated from Antarctic seawater.</title>
        <authorList>
            <person name="Baek K."/>
            <person name="Choi A."/>
            <person name="Kang I."/>
            <person name="Lee K."/>
            <person name="Cho J.C."/>
        </authorList>
    </citation>
    <scope>NUCLEOTIDE SEQUENCE [LARGE SCALE GENOMIC DNA]</scope>
    <source>
        <strain evidence="1 2">IMCC3317</strain>
    </source>
</reference>
<evidence type="ECO:0000313" key="1">
    <source>
        <dbReference type="EMBL" id="QHI38369.1"/>
    </source>
</evidence>
<sequence>MKKRNLKSLQLNKIAVSSLKGGSENAEETYPCEESIPFPQTHHIYAHCPSEQAPNTQGIGCVPHGPSVAGDC</sequence>